<dbReference type="RefSeq" id="WP_262575993.1">
    <property type="nucleotide sequence ID" value="NZ_JAOQKJ010000028.1"/>
</dbReference>
<protein>
    <submittedName>
        <fullName evidence="1">Rpn family recombination-promoting nuclease/putative transposase</fullName>
    </submittedName>
</protein>
<reference evidence="1 2" key="1">
    <citation type="journal article" date="2021" name="ISME Commun">
        <title>Automated analysis of genomic sequences facilitates high-throughput and comprehensive description of bacteria.</title>
        <authorList>
            <person name="Hitch T.C.A."/>
        </authorList>
    </citation>
    <scope>NUCLEOTIDE SEQUENCE [LARGE SCALE GENOMIC DNA]</scope>
    <source>
        <strain evidence="1 2">Sanger_18</strain>
    </source>
</reference>
<organism evidence="1 2">
    <name type="scientific">Suilimivivens aceti</name>
    <dbReference type="NCBI Taxonomy" id="2981774"/>
    <lineage>
        <taxon>Bacteria</taxon>
        <taxon>Bacillati</taxon>
        <taxon>Bacillota</taxon>
        <taxon>Clostridia</taxon>
        <taxon>Lachnospirales</taxon>
        <taxon>Lachnospiraceae</taxon>
        <taxon>Suilimivivens</taxon>
    </lineage>
</organism>
<name>A0ABT2T6X1_9FIRM</name>
<dbReference type="Proteomes" id="UP001652432">
    <property type="component" value="Unassembled WGS sequence"/>
</dbReference>
<feature type="non-terminal residue" evidence="1">
    <location>
        <position position="286"/>
    </location>
</feature>
<accession>A0ABT2T6X1</accession>
<sequence>MGKYDTCMREFLQNKERFADFFNGCCFQGEQVIRAEELQDASEMYIIENFPPEKKAVEGADAKGHNSCQSQRKTQFFRDVKMYLCSGTALQILAVENQSYIDYSMPVRCMGYDAAEYHRQLKAKKRRWNLMDRRQKGPSITSGTVSAATSHEKLSGILKTDRLQPVYTVCLYSGTDPWDGPRTLSDMMAFHPNDNYLRFLFRDYPLNLFCVNEHSGFDEFHTDLRQLFRAMNCRKDKQKLTELMGDKLYSHLNEDTWDAIAVMTDNAALLQNKEAFRNTYGNQEGF</sequence>
<proteinExistence type="predicted"/>
<gene>
    <name evidence="1" type="ORF">OCV77_16265</name>
</gene>
<keyword evidence="2" id="KW-1185">Reference proteome</keyword>
<evidence type="ECO:0000313" key="2">
    <source>
        <dbReference type="Proteomes" id="UP001652432"/>
    </source>
</evidence>
<evidence type="ECO:0000313" key="1">
    <source>
        <dbReference type="EMBL" id="MCU6746024.1"/>
    </source>
</evidence>
<dbReference type="EMBL" id="JAOQKJ010000028">
    <property type="protein sequence ID" value="MCU6746024.1"/>
    <property type="molecule type" value="Genomic_DNA"/>
</dbReference>
<comment type="caution">
    <text evidence="1">The sequence shown here is derived from an EMBL/GenBank/DDBJ whole genome shotgun (WGS) entry which is preliminary data.</text>
</comment>